<evidence type="ECO:0000313" key="11">
    <source>
        <dbReference type="Proteomes" id="UP000298471"/>
    </source>
</evidence>
<sequence>MAYLEAHTAKRLGPDPFFPGMLSTQQPAAKPHWVWLLAFVFVKMGLQYVVVHPVYELHRDEFLHLDQGSHLAAGYVSVPPLSAWVAALIQLLGNSEFWVHFFPALFGALTLAVVWAAVHELGGGLYAKILAATAVLLSALVRLNLLFQPNSFDVLAWTTAYYCLLRVVRGGQRRWLVALGVTLGLGMLNKYNVVFWAAGVVPALLLTPQRRLLTRPRTYLAVAVALLVFLPNLLWQYRHGWPVLWHMQELQRSQLVHVERADFFKEQLLFFFNSLAVLVAAAVGLVRFAPLRPYRFVGLAVLFSLLLFGAMRAKAYYAIGLYPILLAVGSVYLEHVLQHDWRRYLRPALLLLIGLLFLPLLRVAFPLQTPEEIRQNPGVYEQLGLLRWEDGKNHELPQDFADMISWREMAGLALQGYRQLTPAEQEHLLIITDNYGEAGALNFYNHGRMPPAVSYNADYVYWFPPLEGVRVVMLVTEDDLEADDAVHFASSQLIGRVQNPLAREKGTLVYLLRGPDAAIIAEVRQQVQSEQRRMRGLP</sequence>
<feature type="transmembrane region" description="Helical" evidence="8">
    <location>
        <begin position="316"/>
        <end position="333"/>
    </location>
</feature>
<keyword evidence="4 10" id="KW-0808">Transferase</keyword>
<dbReference type="PANTHER" id="PTHR33908:SF11">
    <property type="entry name" value="MEMBRANE PROTEIN"/>
    <property type="match status" value="1"/>
</dbReference>
<protein>
    <submittedName>
        <fullName evidence="10">Glycosyltransferase family 39 protein</fullName>
    </submittedName>
</protein>
<keyword evidence="7 8" id="KW-0472">Membrane</keyword>
<name>A0A4Z0Q1N1_9BACT</name>
<evidence type="ECO:0000256" key="2">
    <source>
        <dbReference type="ARBA" id="ARBA00022475"/>
    </source>
</evidence>
<feature type="transmembrane region" description="Helical" evidence="8">
    <location>
        <begin position="175"/>
        <end position="206"/>
    </location>
</feature>
<evidence type="ECO:0000256" key="7">
    <source>
        <dbReference type="ARBA" id="ARBA00023136"/>
    </source>
</evidence>
<feature type="transmembrane region" description="Helical" evidence="8">
    <location>
        <begin position="218"/>
        <end position="237"/>
    </location>
</feature>
<dbReference type="PANTHER" id="PTHR33908">
    <property type="entry name" value="MANNOSYLTRANSFERASE YKCB-RELATED"/>
    <property type="match status" value="1"/>
</dbReference>
<feature type="transmembrane region" description="Helical" evidence="8">
    <location>
        <begin position="125"/>
        <end position="147"/>
    </location>
</feature>
<evidence type="ECO:0000256" key="1">
    <source>
        <dbReference type="ARBA" id="ARBA00004651"/>
    </source>
</evidence>
<accession>A0A4Z0Q1N1</accession>
<keyword evidence="2" id="KW-1003">Cell membrane</keyword>
<feature type="domain" description="Glycosyltransferase RgtA/B/C/D-like" evidence="9">
    <location>
        <begin position="78"/>
        <end position="235"/>
    </location>
</feature>
<evidence type="ECO:0000256" key="8">
    <source>
        <dbReference type="SAM" id="Phobius"/>
    </source>
</evidence>
<evidence type="ECO:0000313" key="10">
    <source>
        <dbReference type="EMBL" id="TGE23595.1"/>
    </source>
</evidence>
<dbReference type="Proteomes" id="UP000298471">
    <property type="component" value="Unassembled WGS sequence"/>
</dbReference>
<feature type="transmembrane region" description="Helical" evidence="8">
    <location>
        <begin position="268"/>
        <end position="286"/>
    </location>
</feature>
<feature type="transmembrane region" description="Helical" evidence="8">
    <location>
        <begin position="72"/>
        <end position="92"/>
    </location>
</feature>
<dbReference type="AlphaFoldDB" id="A0A4Z0Q1N1"/>
<feature type="transmembrane region" description="Helical" evidence="8">
    <location>
        <begin position="32"/>
        <end position="51"/>
    </location>
</feature>
<evidence type="ECO:0000256" key="4">
    <source>
        <dbReference type="ARBA" id="ARBA00022679"/>
    </source>
</evidence>
<proteinExistence type="predicted"/>
<evidence type="ECO:0000256" key="6">
    <source>
        <dbReference type="ARBA" id="ARBA00022989"/>
    </source>
</evidence>
<gene>
    <name evidence="10" type="ORF">E5K02_20645</name>
</gene>
<feature type="transmembrane region" description="Helical" evidence="8">
    <location>
        <begin position="98"/>
        <end position="118"/>
    </location>
</feature>
<reference evidence="10 11" key="1">
    <citation type="submission" date="2019-04" db="EMBL/GenBank/DDBJ databases">
        <authorList>
            <person name="Feng G."/>
            <person name="Zhang J."/>
            <person name="Zhu H."/>
        </authorList>
    </citation>
    <scope>NUCLEOTIDE SEQUENCE [LARGE SCALE GENOMIC DNA]</scope>
    <source>
        <strain evidence="10 11">9PBR-1</strain>
    </source>
</reference>
<evidence type="ECO:0000256" key="3">
    <source>
        <dbReference type="ARBA" id="ARBA00022676"/>
    </source>
</evidence>
<keyword evidence="5 8" id="KW-0812">Transmembrane</keyword>
<dbReference type="OrthoDB" id="9813729at2"/>
<dbReference type="GO" id="GO:0009103">
    <property type="term" value="P:lipopolysaccharide biosynthetic process"/>
    <property type="evidence" value="ECO:0007669"/>
    <property type="project" value="UniProtKB-ARBA"/>
</dbReference>
<dbReference type="EMBL" id="SRMB01000004">
    <property type="protein sequence ID" value="TGE23595.1"/>
    <property type="molecule type" value="Genomic_DNA"/>
</dbReference>
<dbReference type="InterPro" id="IPR050297">
    <property type="entry name" value="LipidA_mod_glycosyltrf_83"/>
</dbReference>
<dbReference type="InterPro" id="IPR038731">
    <property type="entry name" value="RgtA/B/C-like"/>
</dbReference>
<feature type="transmembrane region" description="Helical" evidence="8">
    <location>
        <begin position="345"/>
        <end position="365"/>
    </location>
</feature>
<dbReference type="GO" id="GO:0005886">
    <property type="term" value="C:plasma membrane"/>
    <property type="evidence" value="ECO:0007669"/>
    <property type="project" value="UniProtKB-SubCell"/>
</dbReference>
<evidence type="ECO:0000256" key="5">
    <source>
        <dbReference type="ARBA" id="ARBA00022692"/>
    </source>
</evidence>
<comment type="subcellular location">
    <subcellularLocation>
        <location evidence="1">Cell membrane</location>
        <topology evidence="1">Multi-pass membrane protein</topology>
    </subcellularLocation>
</comment>
<keyword evidence="3" id="KW-0328">Glycosyltransferase</keyword>
<organism evidence="10 11">
    <name type="scientific">Hymenobacter metallicola</name>
    <dbReference type="NCBI Taxonomy" id="2563114"/>
    <lineage>
        <taxon>Bacteria</taxon>
        <taxon>Pseudomonadati</taxon>
        <taxon>Bacteroidota</taxon>
        <taxon>Cytophagia</taxon>
        <taxon>Cytophagales</taxon>
        <taxon>Hymenobacteraceae</taxon>
        <taxon>Hymenobacter</taxon>
    </lineage>
</organism>
<dbReference type="GO" id="GO:0016763">
    <property type="term" value="F:pentosyltransferase activity"/>
    <property type="evidence" value="ECO:0007669"/>
    <property type="project" value="TreeGrafter"/>
</dbReference>
<evidence type="ECO:0000259" key="9">
    <source>
        <dbReference type="Pfam" id="PF13231"/>
    </source>
</evidence>
<dbReference type="Pfam" id="PF13231">
    <property type="entry name" value="PMT_2"/>
    <property type="match status" value="1"/>
</dbReference>
<keyword evidence="11" id="KW-1185">Reference proteome</keyword>
<keyword evidence="6 8" id="KW-1133">Transmembrane helix</keyword>
<comment type="caution">
    <text evidence="10">The sequence shown here is derived from an EMBL/GenBank/DDBJ whole genome shotgun (WGS) entry which is preliminary data.</text>
</comment>